<dbReference type="Pfam" id="PF06259">
    <property type="entry name" value="Abhydrolase_8"/>
    <property type="match status" value="1"/>
</dbReference>
<protein>
    <submittedName>
        <fullName evidence="2">Alpha/beta hydrolase family protein</fullName>
    </submittedName>
</protein>
<name>A0AAU2H2J2_9ACTN</name>
<gene>
    <name evidence="2" type="ORF">OHV25_17360</name>
</gene>
<evidence type="ECO:0000259" key="1">
    <source>
        <dbReference type="Pfam" id="PF06259"/>
    </source>
</evidence>
<dbReference type="GO" id="GO:0016787">
    <property type="term" value="F:hydrolase activity"/>
    <property type="evidence" value="ECO:0007669"/>
    <property type="project" value="UniProtKB-KW"/>
</dbReference>
<accession>A0AAU2H2J2</accession>
<reference evidence="2" key="1">
    <citation type="submission" date="2022-10" db="EMBL/GenBank/DDBJ databases">
        <title>The complete genomes of actinobacterial strains from the NBC collection.</title>
        <authorList>
            <person name="Joergensen T.S."/>
            <person name="Alvarez Arevalo M."/>
            <person name="Sterndorff E.B."/>
            <person name="Faurdal D."/>
            <person name="Vuksanovic O."/>
            <person name="Mourched A.-S."/>
            <person name="Charusanti P."/>
            <person name="Shaw S."/>
            <person name="Blin K."/>
            <person name="Weber T."/>
        </authorList>
    </citation>
    <scope>NUCLEOTIDE SEQUENCE</scope>
    <source>
        <strain evidence="2">NBC_00060</strain>
    </source>
</reference>
<proteinExistence type="predicted"/>
<organism evidence="2">
    <name type="scientific">Streptomyces sp. NBC_00060</name>
    <dbReference type="NCBI Taxonomy" id="2975636"/>
    <lineage>
        <taxon>Bacteria</taxon>
        <taxon>Bacillati</taxon>
        <taxon>Actinomycetota</taxon>
        <taxon>Actinomycetes</taxon>
        <taxon>Kitasatosporales</taxon>
        <taxon>Streptomycetaceae</taxon>
        <taxon>Streptomyces</taxon>
    </lineage>
</organism>
<feature type="domain" description="DUF1023" evidence="1">
    <location>
        <begin position="361"/>
        <end position="517"/>
    </location>
</feature>
<dbReference type="AlphaFoldDB" id="A0AAU2H2J2"/>
<evidence type="ECO:0000313" key="2">
    <source>
        <dbReference type="EMBL" id="WTU41234.1"/>
    </source>
</evidence>
<dbReference type="InterPro" id="IPR010427">
    <property type="entry name" value="DUF1023"/>
</dbReference>
<dbReference type="EMBL" id="CP108253">
    <property type="protein sequence ID" value="WTU41234.1"/>
    <property type="molecule type" value="Genomic_DNA"/>
</dbReference>
<keyword evidence="2" id="KW-0378">Hydrolase</keyword>
<sequence length="632" mass="67411">MPTWQQLRDVKLSEFSDAADGWGKVSSRANSAKDRVDNEMRAKIHETQQSRTAEGAVGDLGRLSRNYQYLHTECGLVRTALDGLATELAAPQKKLKQALEDAENLKFTVQPDGSVKYPTTVAVTVPLAPGPGVARPGAPVPFLAGKGEGGGDPNKAQAEDIAERIAGAVRDAGEIDGRYAGVLRRLKSPPGIDVTDEMLVDAAADTKDVQKNAKFLPESGIPKGKSPADNKKWWDGLSQEERDEYATLYPAAVGALDGVPATVRDDANRMVLAETRAQVAVDIKKLGPEPTQYVQNPNGEYPKVITNPAYSQWHKDKDRLQNKLKGMDAIQSRFDRTGTASRPGERPLPEAFLLGFNADGIGRAIVANGNPDTATHTSVYVPGTGTNLEGINGDIGRMEKLWRTSSDISRGASVSTITWFGYDAPQNIFTDAPQSGYANEGGPILNNFLGGLRASHEGDPGHLTAVGHSYGSTVIGSAARQGTLPVDDVFVAGSPGEQVGHASEMDVPKGHVWAANADSEPFLKGVPIPFVGDDKYGGVNIPFITSDPVPEIGGWGHAPKKLDIDILPSWLDGDGMSVVKPLTPSNPDFGANIVATDGSRGHSGYWDEGSQSLLNQARVTVGQYDRVKLLDQ</sequence>